<feature type="region of interest" description="Disordered" evidence="1">
    <location>
        <begin position="1"/>
        <end position="58"/>
    </location>
</feature>
<dbReference type="EMBL" id="RHFK02000004">
    <property type="protein sequence ID" value="TWW77743.1"/>
    <property type="molecule type" value="Genomic_DNA"/>
</dbReference>
<evidence type="ECO:0000256" key="1">
    <source>
        <dbReference type="SAM" id="MobiDB-lite"/>
    </source>
</evidence>
<dbReference type="AlphaFoldDB" id="A0A5C6PE16"/>
<accession>A0A5C6PE16</accession>
<reference evidence="2 3" key="1">
    <citation type="submission" date="2019-04" db="EMBL/GenBank/DDBJ databases">
        <title>Chromosome genome assembly for Takifugu flavidus.</title>
        <authorList>
            <person name="Xiao S."/>
        </authorList>
    </citation>
    <scope>NUCLEOTIDE SEQUENCE [LARGE SCALE GENOMIC DNA]</scope>
    <source>
        <strain evidence="2">HTHZ2018</strain>
        <tissue evidence="2">Muscle</tissue>
    </source>
</reference>
<evidence type="ECO:0000313" key="3">
    <source>
        <dbReference type="Proteomes" id="UP000324091"/>
    </source>
</evidence>
<feature type="region of interest" description="Disordered" evidence="1">
    <location>
        <begin position="185"/>
        <end position="206"/>
    </location>
</feature>
<protein>
    <submittedName>
        <fullName evidence="2">Uncharacterized protein</fullName>
    </submittedName>
</protein>
<keyword evidence="3" id="KW-1185">Reference proteome</keyword>
<gene>
    <name evidence="2" type="ORF">D4764_12G0011330</name>
</gene>
<feature type="region of interest" description="Disordered" evidence="1">
    <location>
        <begin position="71"/>
        <end position="91"/>
    </location>
</feature>
<dbReference type="Proteomes" id="UP000324091">
    <property type="component" value="Chromosome 12"/>
</dbReference>
<feature type="compositionally biased region" description="Basic and acidic residues" evidence="1">
    <location>
        <begin position="8"/>
        <end position="29"/>
    </location>
</feature>
<name>A0A5C6PE16_9TELE</name>
<organism evidence="2 3">
    <name type="scientific">Takifugu flavidus</name>
    <name type="common">sansaifugu</name>
    <dbReference type="NCBI Taxonomy" id="433684"/>
    <lineage>
        <taxon>Eukaryota</taxon>
        <taxon>Metazoa</taxon>
        <taxon>Chordata</taxon>
        <taxon>Craniata</taxon>
        <taxon>Vertebrata</taxon>
        <taxon>Euteleostomi</taxon>
        <taxon>Actinopterygii</taxon>
        <taxon>Neopterygii</taxon>
        <taxon>Teleostei</taxon>
        <taxon>Neoteleostei</taxon>
        <taxon>Acanthomorphata</taxon>
        <taxon>Eupercaria</taxon>
        <taxon>Tetraodontiformes</taxon>
        <taxon>Tetradontoidea</taxon>
        <taxon>Tetraodontidae</taxon>
        <taxon>Takifugu</taxon>
    </lineage>
</organism>
<evidence type="ECO:0000313" key="2">
    <source>
        <dbReference type="EMBL" id="TWW77743.1"/>
    </source>
</evidence>
<sequence length="330" mass="35403">MFQVNSELRSEVTQKENTEDVTSRTHDGSPRSPDQDVGSTVGYLGTTPGSGATLCPNAEEKRSSSDLCTSALLPEGHDLTPEGQGLTPEGHNLLAEGQHLTPEGHNLLAEGQHLTPEGHNLLAEGQHLTPEGHNLLAEGQHLMPEGQGLTPEGQHLTPEGHDLLPEGHDLLPEGQHLLRSSVDPHHTNEERDVVQSPAPPGRPADLSRCDITCSASSEVGGAKTTIQTVSDFGSSDLTLLRCRQLADELKQVARRAVGLHQQLRVSPEASASASASRHQMAAVLQEAFGAVSCELQGALQRCTAQPQDRGLLEKYSEELVQLIRIKLDRL</sequence>
<proteinExistence type="predicted"/>
<comment type="caution">
    <text evidence="2">The sequence shown here is derived from an EMBL/GenBank/DDBJ whole genome shotgun (WGS) entry which is preliminary data.</text>
</comment>